<gene>
    <name evidence="2" type="ORF">LL965_16990</name>
</gene>
<dbReference type="Gene3D" id="2.60.270.50">
    <property type="match status" value="1"/>
</dbReference>
<dbReference type="PROSITE" id="PS51257">
    <property type="entry name" value="PROKAR_LIPOPROTEIN"/>
    <property type="match status" value="1"/>
</dbReference>
<proteinExistence type="predicted"/>
<keyword evidence="1" id="KW-0732">Signal</keyword>
<feature type="signal peptide" evidence="1">
    <location>
        <begin position="1"/>
        <end position="20"/>
    </location>
</feature>
<evidence type="ECO:0000313" key="3">
    <source>
        <dbReference type="Proteomes" id="UP001199206"/>
    </source>
</evidence>
<dbReference type="EMBL" id="JAJGQJ010000049">
    <property type="protein sequence ID" value="MCC4621693.1"/>
    <property type="molecule type" value="Genomic_DNA"/>
</dbReference>
<sequence length="507" mass="54949">MIDYKYLAVPFLLLSASCYAQSLSVNRNIDSLQAKSAGGLNAFDDRSTDVNIVNNIVAPMSDLIFVDKGINSGWDSGIWKSTPPMTILFPYGTGKMGTTSNAWLHGAGGWVKYKVKNDGTILTFSWVNPYKGSNGYHTSESNDGLYSITRNGGSGNNASVTFSVKRNAVPRLLNYSAVIMSDPQPWRLGGPGDPNSDSQNGSSWRDINHKTFNSILSLPNVEFAIVNGDLTEYGRKKQYDDYSTIYHSSSIFITEGLGNHDYANNVGSCMALGYGVSENGCALSAVEREYDAIQNIKNNIAEMHGSAFSADVSETTAVVGEMVEQTYKGSLAYSWDVGNIHYIQLQNFPTYAVNMSSPGHADAEIRSSLEWLSTDLERADLRGKATVINFHDARPASDDGDSAFLKSDNRAALSKFKSMITSHNVKAIFVGHTHQQNYCRANDDAVFGSIPVYTSGALFNGDYYVIDVKGGSINVKAYNGASGRPVVVKDLGIVGSAAPQWPTCSNL</sequence>
<dbReference type="SUPFAM" id="SSF56300">
    <property type="entry name" value="Metallo-dependent phosphatases"/>
    <property type="match status" value="1"/>
</dbReference>
<dbReference type="RefSeq" id="WP_200859705.1">
    <property type="nucleotide sequence ID" value="NZ_CAWLZN010000001.1"/>
</dbReference>
<evidence type="ECO:0000313" key="2">
    <source>
        <dbReference type="EMBL" id="MCC4621693.1"/>
    </source>
</evidence>
<dbReference type="Gene3D" id="3.60.21.10">
    <property type="match status" value="1"/>
</dbReference>
<dbReference type="Proteomes" id="UP001199206">
    <property type="component" value="Unassembled WGS sequence"/>
</dbReference>
<organism evidence="2 3">
    <name type="scientific">Xanthomonas cassavae CFBP 4642</name>
    <dbReference type="NCBI Taxonomy" id="1219375"/>
    <lineage>
        <taxon>Bacteria</taxon>
        <taxon>Pseudomonadati</taxon>
        <taxon>Pseudomonadota</taxon>
        <taxon>Gammaproteobacteria</taxon>
        <taxon>Lysobacterales</taxon>
        <taxon>Lysobacteraceae</taxon>
        <taxon>Xanthomonas</taxon>
    </lineage>
</organism>
<keyword evidence="3" id="KW-1185">Reference proteome</keyword>
<dbReference type="PANTHER" id="PTHR43143:SF1">
    <property type="entry name" value="SERINE_THREONINE-PROTEIN PHOSPHATASE CPPED1"/>
    <property type="match status" value="1"/>
</dbReference>
<dbReference type="InterPro" id="IPR051918">
    <property type="entry name" value="STPP_CPPED1"/>
</dbReference>
<protein>
    <submittedName>
        <fullName evidence="2">Metallophosphoesterase</fullName>
    </submittedName>
</protein>
<comment type="caution">
    <text evidence="2">The sequence shown here is derived from an EMBL/GenBank/DDBJ whole genome shotgun (WGS) entry which is preliminary data.</text>
</comment>
<name>A0ABS8HHN5_9XANT</name>
<accession>A0ABS8HHN5</accession>
<dbReference type="PANTHER" id="PTHR43143">
    <property type="entry name" value="METALLOPHOSPHOESTERASE, CALCINEURIN SUPERFAMILY"/>
    <property type="match status" value="1"/>
</dbReference>
<reference evidence="2 3" key="1">
    <citation type="submission" date="2021-10" db="EMBL/GenBank/DDBJ databases">
        <title>Genome sequencing of Xanthomonas strains from NCPPB.</title>
        <authorList>
            <person name="Hussein R."/>
            <person name="Harrison J."/>
            <person name="Studholme D.J."/>
            <person name="Vicente J."/>
            <person name="Grant M."/>
        </authorList>
    </citation>
    <scope>NUCLEOTIDE SEQUENCE [LARGE SCALE GENOMIC DNA]</scope>
    <source>
        <strain evidence="2 3">NCPPB 101</strain>
    </source>
</reference>
<evidence type="ECO:0000256" key="1">
    <source>
        <dbReference type="SAM" id="SignalP"/>
    </source>
</evidence>
<dbReference type="InterPro" id="IPR029052">
    <property type="entry name" value="Metallo-depent_PP-like"/>
</dbReference>
<feature type="chain" id="PRO_5047331361" evidence="1">
    <location>
        <begin position="21"/>
        <end position="507"/>
    </location>
</feature>